<dbReference type="Gene3D" id="3.40.190.10">
    <property type="entry name" value="Periplasmic binding protein-like II"/>
    <property type="match status" value="1"/>
</dbReference>
<evidence type="ECO:0000259" key="6">
    <source>
        <dbReference type="Pfam" id="PF00496"/>
    </source>
</evidence>
<dbReference type="RefSeq" id="WP_036831156.1">
    <property type="nucleotide sequence ID" value="NZ_JGVO01001576.1"/>
</dbReference>
<comment type="caution">
    <text evidence="8">The sequence shown here is derived from an EMBL/GenBank/DDBJ whole genome shotgun (WGS) entry which is preliminary data.</text>
</comment>
<dbReference type="GO" id="GO:1904680">
    <property type="term" value="F:peptide transmembrane transporter activity"/>
    <property type="evidence" value="ECO:0007669"/>
    <property type="project" value="TreeGrafter"/>
</dbReference>
<dbReference type="GO" id="GO:0003677">
    <property type="term" value="F:DNA binding"/>
    <property type="evidence" value="ECO:0007669"/>
    <property type="project" value="UniProtKB-KW"/>
</dbReference>
<protein>
    <submittedName>
        <fullName evidence="8">HTH-type transcriptional regulator SgrR</fullName>
    </submittedName>
</protein>
<dbReference type="GO" id="GO:0015833">
    <property type="term" value="P:peptide transport"/>
    <property type="evidence" value="ECO:0007669"/>
    <property type="project" value="TreeGrafter"/>
</dbReference>
<keyword evidence="2" id="KW-0805">Transcription regulation</keyword>
<organism evidence="8 9">
    <name type="scientific">Photobacterium sanctipauli</name>
    <dbReference type="NCBI Taxonomy" id="1342794"/>
    <lineage>
        <taxon>Bacteria</taxon>
        <taxon>Pseudomonadati</taxon>
        <taxon>Pseudomonadota</taxon>
        <taxon>Gammaproteobacteria</taxon>
        <taxon>Vibrionales</taxon>
        <taxon>Vibrionaceae</taxon>
        <taxon>Photobacterium</taxon>
    </lineage>
</organism>
<dbReference type="SUPFAM" id="SSF53850">
    <property type="entry name" value="Periplasmic binding protein-like II"/>
    <property type="match status" value="1"/>
</dbReference>
<dbReference type="AlphaFoldDB" id="A0A2T3NV27"/>
<evidence type="ECO:0000256" key="5">
    <source>
        <dbReference type="ARBA" id="ARBA00023163"/>
    </source>
</evidence>
<dbReference type="Pfam" id="PF12793">
    <property type="entry name" value="SgrR_N"/>
    <property type="match status" value="1"/>
</dbReference>
<evidence type="ECO:0000313" key="9">
    <source>
        <dbReference type="Proteomes" id="UP000241771"/>
    </source>
</evidence>
<dbReference type="Proteomes" id="UP000241771">
    <property type="component" value="Unassembled WGS sequence"/>
</dbReference>
<dbReference type="PANTHER" id="PTHR30290:SF72">
    <property type="entry name" value="HTH-TYPE TRANSCRIPTIONAL REGULATOR SGRR"/>
    <property type="match status" value="1"/>
</dbReference>
<dbReference type="InterPro" id="IPR025370">
    <property type="entry name" value="SgrR_HTH_N"/>
</dbReference>
<dbReference type="InterPro" id="IPR000914">
    <property type="entry name" value="SBP_5_dom"/>
</dbReference>
<dbReference type="InterPro" id="IPR039424">
    <property type="entry name" value="SBP_5"/>
</dbReference>
<evidence type="ECO:0000256" key="1">
    <source>
        <dbReference type="ARBA" id="ARBA00022491"/>
    </source>
</evidence>
<feature type="domain" description="Solute-binding protein family 5" evidence="6">
    <location>
        <begin position="164"/>
        <end position="305"/>
    </location>
</feature>
<evidence type="ECO:0000256" key="3">
    <source>
        <dbReference type="ARBA" id="ARBA00023125"/>
    </source>
</evidence>
<dbReference type="PANTHER" id="PTHR30290">
    <property type="entry name" value="PERIPLASMIC BINDING COMPONENT OF ABC TRANSPORTER"/>
    <property type="match status" value="1"/>
</dbReference>
<keyword evidence="9" id="KW-1185">Reference proteome</keyword>
<keyword evidence="5" id="KW-0804">Transcription</keyword>
<feature type="domain" description="Transcriptional regulator SgrR N-terminal HTH" evidence="7">
    <location>
        <begin position="5"/>
        <end position="118"/>
    </location>
</feature>
<evidence type="ECO:0000313" key="8">
    <source>
        <dbReference type="EMBL" id="PSW20095.1"/>
    </source>
</evidence>
<dbReference type="EMBL" id="PYMA01000004">
    <property type="protein sequence ID" value="PSW20095.1"/>
    <property type="molecule type" value="Genomic_DNA"/>
</dbReference>
<reference evidence="8 9" key="1">
    <citation type="submission" date="2018-01" db="EMBL/GenBank/DDBJ databases">
        <title>Whole genome sequencing of Histamine producing bacteria.</title>
        <authorList>
            <person name="Butler K."/>
        </authorList>
    </citation>
    <scope>NUCLEOTIDE SEQUENCE [LARGE SCALE GENOMIC DNA]</scope>
    <source>
        <strain evidence="8 9">DSM 100436</strain>
    </source>
</reference>
<name>A0A2T3NV27_9GAMM</name>
<dbReference type="OrthoDB" id="5894719at2"/>
<dbReference type="CDD" id="cd08507">
    <property type="entry name" value="PBP2_SgrR_like"/>
    <property type="match status" value="1"/>
</dbReference>
<dbReference type="NCBIfam" id="NF010149">
    <property type="entry name" value="PRK13626.1"/>
    <property type="match status" value="1"/>
</dbReference>
<keyword evidence="3" id="KW-0238">DNA-binding</keyword>
<dbReference type="Pfam" id="PF00496">
    <property type="entry name" value="SBP_bac_5"/>
    <property type="match status" value="1"/>
</dbReference>
<dbReference type="InterPro" id="IPR023767">
    <property type="entry name" value="Tscrpt_reg_SgrR"/>
</dbReference>
<proteinExistence type="predicted"/>
<evidence type="ECO:0000256" key="4">
    <source>
        <dbReference type="ARBA" id="ARBA00023159"/>
    </source>
</evidence>
<accession>A0A2T3NV27</accession>
<keyword evidence="4" id="KW-0010">Activator</keyword>
<evidence type="ECO:0000259" key="7">
    <source>
        <dbReference type="Pfam" id="PF12793"/>
    </source>
</evidence>
<gene>
    <name evidence="8" type="ORF">C9I98_08520</name>
</gene>
<evidence type="ECO:0000256" key="2">
    <source>
        <dbReference type="ARBA" id="ARBA00023015"/>
    </source>
</evidence>
<keyword evidence="1" id="KW-0678">Repressor</keyword>
<sequence>MSGQRLKTQFKRLYQHFSGQDSDTNLQDIAEVLFCTRRNVRMVINKMVDQGWIEWEPAVGRGKQSRLTFHSTDNELQLNHARKLVADGKLEPALEALGNNADMLAQIIQEQLGHTTAHGKQIVRLPYYRAFTNLNPLQPLRRSEQHLVRQIFNGLTRINEEKEEVEGDLAHHWEAITSRHWRFYLRPSVRFHDGRLLNSQDIIATFDTVKTHRLFRHIERVEAPHNNTIDFILSSSDHRLPDLLANLVAVIQPAEADHSKQNELFPIGTGPYKVIQNDSSRFKLEAFDQYFGFRALIDIVDIWMLSQVASCYLQPATDVTQLGGVSVSTRLKLDEGCNFLLFNRVSGLTSDKDWLVYFQGRLTALNILQQLDKNQIGDFRLTNAYGILPGWAHVPLHSQVTPPPSKRTVTIAFACQHPVYPHIAEAIASLLEKDGIKLKMLELTTTEIALGKHASRIDMWLGGMSLMNYRDDALLSWFFNFDHIARAMPDDEFQLLEHEVDMWRSHPGQESPCQQIGAKLVEYGQILPLFHNWLGVDDTGAVQGMQSNSMGWFDFKSVWMRPDHTQ</sequence>